<dbReference type="PIRSF" id="PIRSF004553">
    <property type="entry name" value="CHP00095"/>
    <property type="match status" value="1"/>
</dbReference>
<dbReference type="Proteomes" id="UP000093044">
    <property type="component" value="Chromosome"/>
</dbReference>
<dbReference type="PANTHER" id="PTHR43542">
    <property type="entry name" value="METHYLTRANSFERASE"/>
    <property type="match status" value="1"/>
</dbReference>
<dbReference type="PROSITE" id="PS00092">
    <property type="entry name" value="N6_MTASE"/>
    <property type="match status" value="1"/>
</dbReference>
<dbReference type="SUPFAM" id="SSF53335">
    <property type="entry name" value="S-adenosyl-L-methionine-dependent methyltransferases"/>
    <property type="match status" value="1"/>
</dbReference>
<name>A0A1B2I9G7_9BACT</name>
<dbReference type="Pfam" id="PF03602">
    <property type="entry name" value="Cons_hypoth95"/>
    <property type="match status" value="1"/>
</dbReference>
<evidence type="ECO:0000313" key="4">
    <source>
        <dbReference type="Proteomes" id="UP000093044"/>
    </source>
</evidence>
<organism evidence="3 4">
    <name type="scientific">Cloacibacillus porcorum</name>
    <dbReference type="NCBI Taxonomy" id="1197717"/>
    <lineage>
        <taxon>Bacteria</taxon>
        <taxon>Thermotogati</taxon>
        <taxon>Synergistota</taxon>
        <taxon>Synergistia</taxon>
        <taxon>Synergistales</taxon>
        <taxon>Synergistaceae</taxon>
        <taxon>Cloacibacillus</taxon>
    </lineage>
</organism>
<dbReference type="CDD" id="cd02440">
    <property type="entry name" value="AdoMet_MTases"/>
    <property type="match status" value="1"/>
</dbReference>
<gene>
    <name evidence="3" type="ORF">BED41_06130</name>
</gene>
<dbReference type="InterPro" id="IPR004398">
    <property type="entry name" value="RNA_MeTrfase_RsmD"/>
</dbReference>
<proteinExistence type="predicted"/>
<keyword evidence="1" id="KW-0489">Methyltransferase</keyword>
<evidence type="ECO:0000313" key="3">
    <source>
        <dbReference type="EMBL" id="ANZ46591.1"/>
    </source>
</evidence>
<dbReference type="GO" id="GO:0031167">
    <property type="term" value="P:rRNA methylation"/>
    <property type="evidence" value="ECO:0007669"/>
    <property type="project" value="InterPro"/>
</dbReference>
<keyword evidence="4" id="KW-1185">Reference proteome</keyword>
<dbReference type="STRING" id="1197717.BED41_06130"/>
<protein>
    <recommendedName>
        <fullName evidence="5">16S rRNA (Guanine(966)-N(2))-methyltransferase RsmD</fullName>
    </recommendedName>
</protein>
<dbReference type="GO" id="GO:0008168">
    <property type="term" value="F:methyltransferase activity"/>
    <property type="evidence" value="ECO:0007669"/>
    <property type="project" value="UniProtKB-KW"/>
</dbReference>
<dbReference type="EMBL" id="CP016757">
    <property type="protein sequence ID" value="ANZ46591.1"/>
    <property type="molecule type" value="Genomic_DNA"/>
</dbReference>
<keyword evidence="2" id="KW-0808">Transferase</keyword>
<dbReference type="GO" id="GO:0003676">
    <property type="term" value="F:nucleic acid binding"/>
    <property type="evidence" value="ECO:0007669"/>
    <property type="project" value="InterPro"/>
</dbReference>
<evidence type="ECO:0008006" key="5">
    <source>
        <dbReference type="Google" id="ProtNLM"/>
    </source>
</evidence>
<dbReference type="PANTHER" id="PTHR43542:SF1">
    <property type="entry name" value="METHYLTRANSFERASE"/>
    <property type="match status" value="1"/>
</dbReference>
<evidence type="ECO:0000256" key="1">
    <source>
        <dbReference type="ARBA" id="ARBA00022603"/>
    </source>
</evidence>
<evidence type="ECO:0000256" key="2">
    <source>
        <dbReference type="ARBA" id="ARBA00022679"/>
    </source>
</evidence>
<dbReference type="Gene3D" id="3.40.50.150">
    <property type="entry name" value="Vaccinia Virus protein VP39"/>
    <property type="match status" value="1"/>
</dbReference>
<accession>A0A1B2I9G7</accession>
<sequence>MKEMRPTTGKVMLALFNILGNIHGRSFLDLFSGSGQMALAAAKKGAEPVVSVESERKRHAEIVKKAPPSVKCLCFDVRRAVARFAKNGEEFDIIFADPPYSLGWGEEFPKLMAANERILAPGGVIIFEHSEEEEPAAMDETKWEREDRRYGGTVLSFYSRRNNDD</sequence>
<dbReference type="AlphaFoldDB" id="A0A1B2I9G7"/>
<dbReference type="InterPro" id="IPR002052">
    <property type="entry name" value="DNA_methylase_N6_adenine_CS"/>
</dbReference>
<dbReference type="InterPro" id="IPR029063">
    <property type="entry name" value="SAM-dependent_MTases_sf"/>
</dbReference>
<dbReference type="KEGG" id="cpor:BED41_06130"/>
<reference evidence="3" key="1">
    <citation type="submission" date="2016-08" db="EMBL/GenBank/DDBJ databases">
        <title>Complete genome of Cloacibacillus porcorum.</title>
        <authorList>
            <person name="Looft T."/>
            <person name="Bayles D.O."/>
            <person name="Alt D.P."/>
        </authorList>
    </citation>
    <scope>NUCLEOTIDE SEQUENCE [LARGE SCALE GENOMIC DNA]</scope>
    <source>
        <strain evidence="3">CL-84</strain>
    </source>
</reference>